<evidence type="ECO:0000313" key="3">
    <source>
        <dbReference type="EMBL" id="POZ51267.1"/>
    </source>
</evidence>
<dbReference type="EMBL" id="PGFZ01000006">
    <property type="protein sequence ID" value="POZ51267.1"/>
    <property type="molecule type" value="Genomic_DNA"/>
</dbReference>
<evidence type="ECO:0000259" key="2">
    <source>
        <dbReference type="Pfam" id="PF16220"/>
    </source>
</evidence>
<keyword evidence="1" id="KW-0812">Transmembrane</keyword>
<keyword evidence="1" id="KW-0472">Membrane</keyword>
<proteinExistence type="predicted"/>
<evidence type="ECO:0000313" key="4">
    <source>
        <dbReference type="Proteomes" id="UP000237423"/>
    </source>
</evidence>
<dbReference type="Pfam" id="PF16220">
    <property type="entry name" value="DUF4880"/>
    <property type="match status" value="1"/>
</dbReference>
<comment type="caution">
    <text evidence="3">The sequence shown here is derived from an EMBL/GenBank/DDBJ whole genome shotgun (WGS) entry which is preliminary data.</text>
</comment>
<name>A0A2S5CKH9_9GAMM</name>
<organism evidence="3 4">
    <name type="scientific">Methylovulum psychrotolerans</name>
    <dbReference type="NCBI Taxonomy" id="1704499"/>
    <lineage>
        <taxon>Bacteria</taxon>
        <taxon>Pseudomonadati</taxon>
        <taxon>Pseudomonadota</taxon>
        <taxon>Gammaproteobacteria</taxon>
        <taxon>Methylococcales</taxon>
        <taxon>Methylococcaceae</taxon>
        <taxon>Methylovulum</taxon>
    </lineage>
</organism>
<feature type="transmembrane region" description="Helical" evidence="1">
    <location>
        <begin position="93"/>
        <end position="113"/>
    </location>
</feature>
<protein>
    <recommendedName>
        <fullName evidence="2">FecR N-terminal domain-containing protein</fullName>
    </recommendedName>
</protein>
<dbReference type="InterPro" id="IPR032623">
    <property type="entry name" value="FecR_N"/>
</dbReference>
<reference evidence="3 4" key="1">
    <citation type="submission" date="2017-11" db="EMBL/GenBank/DDBJ databases">
        <title>Draft Genome Sequence of Methylobacter psychrotolerans Sph1T, an Obligate Methanotroph from Low-Temperature Environments.</title>
        <authorList>
            <person name="Oshkin I.Y."/>
            <person name="Miroshnikov K."/>
            <person name="Belova S.E."/>
            <person name="Korzhenkov A."/>
            <person name="Toshchakov S.V."/>
            <person name="Dedysh S.N."/>
        </authorList>
    </citation>
    <scope>NUCLEOTIDE SEQUENCE [LARGE SCALE GENOMIC DNA]</scope>
    <source>
        <strain evidence="3 4">Sph1</strain>
    </source>
</reference>
<keyword evidence="1" id="KW-1133">Transmembrane helix</keyword>
<gene>
    <name evidence="3" type="ORF">AADEFJLK_02713</name>
</gene>
<accession>A0A2S5CKH9</accession>
<dbReference type="AlphaFoldDB" id="A0A2S5CKH9"/>
<dbReference type="Proteomes" id="UP000237423">
    <property type="component" value="Unassembled WGS sequence"/>
</dbReference>
<evidence type="ECO:0000256" key="1">
    <source>
        <dbReference type="SAM" id="Phobius"/>
    </source>
</evidence>
<sequence>MQSMKQANEHQPSTPELAEHIDSQAAAWFARLRADSVTPEEKAAFAHWLQEAPAHQQAFDEICALWADPLLRQALKAAAQPPSSPNDKAGQRFWYPLFMLACLALLSVVYNGLGMSS</sequence>
<feature type="domain" description="FecR N-terminal" evidence="2">
    <location>
        <begin position="24"/>
        <end position="65"/>
    </location>
</feature>